<protein>
    <submittedName>
        <fullName evidence="2">Uncharacterized protein</fullName>
    </submittedName>
</protein>
<evidence type="ECO:0000313" key="3">
    <source>
        <dbReference type="Proteomes" id="UP000233469"/>
    </source>
</evidence>
<gene>
    <name evidence="2" type="ORF">RhiirC2_35374</name>
</gene>
<reference evidence="2 3" key="1">
    <citation type="submission" date="2016-04" db="EMBL/GenBank/DDBJ databases">
        <title>Genome analyses suggest a sexual origin of heterokaryosis in a supposedly ancient asexual fungus.</title>
        <authorList>
            <person name="Ropars J."/>
            <person name="Sedzielewska K."/>
            <person name="Noel J."/>
            <person name="Charron P."/>
            <person name="Farinelli L."/>
            <person name="Marton T."/>
            <person name="Kruger M."/>
            <person name="Pelin A."/>
            <person name="Brachmann A."/>
            <person name="Corradi N."/>
        </authorList>
    </citation>
    <scope>NUCLEOTIDE SEQUENCE [LARGE SCALE GENOMIC DNA]</scope>
    <source>
        <strain evidence="2 3">C2</strain>
    </source>
</reference>
<sequence>MRINWTFRYYEVLKVAPTKIFGAQYVAIFFCLYCYYYNNLSADVRYKIAIMINVLMLRR</sequence>
<evidence type="ECO:0000313" key="2">
    <source>
        <dbReference type="EMBL" id="PKK66379.1"/>
    </source>
</evidence>
<feature type="transmembrane region" description="Helical" evidence="1">
    <location>
        <begin position="20"/>
        <end position="38"/>
    </location>
</feature>
<reference evidence="2 3" key="2">
    <citation type="submission" date="2017-10" db="EMBL/GenBank/DDBJ databases">
        <title>Extensive intraspecific genome diversity in a model arbuscular mycorrhizal fungus.</title>
        <authorList>
            <person name="Chen E.C.H."/>
            <person name="Morin E."/>
            <person name="Baudet D."/>
            <person name="Noel J."/>
            <person name="Ndikumana S."/>
            <person name="Charron P."/>
            <person name="St-Onge C."/>
            <person name="Giorgi J."/>
            <person name="Grigoriev I.V."/>
            <person name="Roux C."/>
            <person name="Martin F.M."/>
            <person name="Corradi N."/>
        </authorList>
    </citation>
    <scope>NUCLEOTIDE SEQUENCE [LARGE SCALE GENOMIC DNA]</scope>
    <source>
        <strain evidence="2 3">C2</strain>
    </source>
</reference>
<organism evidence="2 3">
    <name type="scientific">Rhizophagus irregularis</name>
    <dbReference type="NCBI Taxonomy" id="588596"/>
    <lineage>
        <taxon>Eukaryota</taxon>
        <taxon>Fungi</taxon>
        <taxon>Fungi incertae sedis</taxon>
        <taxon>Mucoromycota</taxon>
        <taxon>Glomeromycotina</taxon>
        <taxon>Glomeromycetes</taxon>
        <taxon>Glomerales</taxon>
        <taxon>Glomeraceae</taxon>
        <taxon>Rhizophagus</taxon>
    </lineage>
</organism>
<dbReference type="EMBL" id="LLXL01001101">
    <property type="protein sequence ID" value="PKK66379.1"/>
    <property type="molecule type" value="Genomic_DNA"/>
</dbReference>
<accession>A0A2N1MXT6</accession>
<name>A0A2N1MXT6_9GLOM</name>
<proteinExistence type="predicted"/>
<comment type="caution">
    <text evidence="2">The sequence shown here is derived from an EMBL/GenBank/DDBJ whole genome shotgun (WGS) entry which is preliminary data.</text>
</comment>
<keyword evidence="1" id="KW-0472">Membrane</keyword>
<keyword evidence="1" id="KW-0812">Transmembrane</keyword>
<keyword evidence="1" id="KW-1133">Transmembrane helix</keyword>
<evidence type="ECO:0000256" key="1">
    <source>
        <dbReference type="SAM" id="Phobius"/>
    </source>
</evidence>
<dbReference type="AlphaFoldDB" id="A0A2N1MXT6"/>
<dbReference type="Proteomes" id="UP000233469">
    <property type="component" value="Unassembled WGS sequence"/>
</dbReference>